<feature type="non-terminal residue" evidence="5">
    <location>
        <position position="1"/>
    </location>
</feature>
<evidence type="ECO:0000259" key="4">
    <source>
        <dbReference type="PROSITE" id="PS50184"/>
    </source>
</evidence>
<dbReference type="Pfam" id="PF00093">
    <property type="entry name" value="VWC"/>
    <property type="match status" value="1"/>
</dbReference>
<dbReference type="Proteomes" id="UP001217089">
    <property type="component" value="Unassembled WGS sequence"/>
</dbReference>
<feature type="region of interest" description="Disordered" evidence="3">
    <location>
        <begin position="390"/>
        <end position="418"/>
    </location>
</feature>
<dbReference type="InterPro" id="IPR019791">
    <property type="entry name" value="Haem_peroxidase_animal"/>
</dbReference>
<proteinExistence type="predicted"/>
<dbReference type="PANTHER" id="PTHR11475:SF58">
    <property type="entry name" value="PEROXIDASIN"/>
    <property type="match status" value="1"/>
</dbReference>
<keyword evidence="1" id="KW-0393">Immunoglobulin domain</keyword>
<keyword evidence="2" id="KW-0175">Coiled coil</keyword>
<gene>
    <name evidence="5" type="ORF">KUTeg_015915</name>
</gene>
<sequence>NAGFLEHADCQIEPSKRHVPCFRAGDPRANEHLALTAMHTLWMREHNRLAKELLELNQHWDGNMLYHETRKIIGAQMQHITYTHWLPHIIGREGMEKLGSYKGYDPTINPSISNEFATAAMRFGHSLVQPIIFRLNSSFYPIPEGNLPLHKAFFSPYRLLEEGGIDPLVRGMFATSAKKRMPSEMMNSELTEKLFALANVVGQDLAALNIQRGRDHGLPFYNEYRRICNLSVATTFEDFRNEIQDRRIREKLQALYRHPDNVDLFVGGMSETPLEGAKVGPTFICILVDQFRKLREGDRFWYENPGIFSPEQLTAIKQVSLAGVICESSDSINKVQRNVFLRADDHDDYVSCSKIPKFSLKMWSDCCADCGKSGDFQSLTSHFHNRRTSTSQFSFREDREHNNDRFGEDRRPVTGDQGSVSDNSIYNIQFQDQMKEVDNKMNIFDSRIEGMEDMVSSLNNVVKHLKKKMKRMKRHMNKQSTNCVDDKGNVWHHKDRWDVNDCKSCACTKGKIECNEIQCPPLPQCSNPRKIDKQCCPVC</sequence>
<dbReference type="SUPFAM" id="SSF57603">
    <property type="entry name" value="FnI-like domain"/>
    <property type="match status" value="1"/>
</dbReference>
<keyword evidence="6" id="KW-1185">Reference proteome</keyword>
<dbReference type="InterPro" id="IPR001007">
    <property type="entry name" value="VWF_dom"/>
</dbReference>
<dbReference type="InterPro" id="IPR037120">
    <property type="entry name" value="Haem_peroxidase_sf_animal"/>
</dbReference>
<dbReference type="EMBL" id="JARBDR010000813">
    <property type="protein sequence ID" value="KAJ8305370.1"/>
    <property type="molecule type" value="Genomic_DNA"/>
</dbReference>
<evidence type="ECO:0000313" key="5">
    <source>
        <dbReference type="EMBL" id="KAJ8305370.1"/>
    </source>
</evidence>
<feature type="domain" description="VWFC" evidence="4">
    <location>
        <begin position="481"/>
        <end position="539"/>
    </location>
</feature>
<dbReference type="SUPFAM" id="SSF48113">
    <property type="entry name" value="Heme-dependent peroxidases"/>
    <property type="match status" value="1"/>
</dbReference>
<organism evidence="5 6">
    <name type="scientific">Tegillarca granosa</name>
    <name type="common">Malaysian cockle</name>
    <name type="synonym">Anadara granosa</name>
    <dbReference type="NCBI Taxonomy" id="220873"/>
    <lineage>
        <taxon>Eukaryota</taxon>
        <taxon>Metazoa</taxon>
        <taxon>Spiralia</taxon>
        <taxon>Lophotrochozoa</taxon>
        <taxon>Mollusca</taxon>
        <taxon>Bivalvia</taxon>
        <taxon>Autobranchia</taxon>
        <taxon>Pteriomorphia</taxon>
        <taxon>Arcoida</taxon>
        <taxon>Arcoidea</taxon>
        <taxon>Arcidae</taxon>
        <taxon>Tegillarca</taxon>
    </lineage>
</organism>
<dbReference type="SMART" id="SM00214">
    <property type="entry name" value="VWC"/>
    <property type="match status" value="1"/>
</dbReference>
<dbReference type="Gene3D" id="6.20.200.20">
    <property type="match status" value="1"/>
</dbReference>
<dbReference type="Pfam" id="PF03098">
    <property type="entry name" value="An_peroxidase"/>
    <property type="match status" value="1"/>
</dbReference>
<dbReference type="PROSITE" id="PS50292">
    <property type="entry name" value="PEROXIDASE_3"/>
    <property type="match status" value="1"/>
</dbReference>
<name>A0ABQ9EPP0_TEGGR</name>
<dbReference type="PANTHER" id="PTHR11475">
    <property type="entry name" value="OXIDASE/PEROXIDASE"/>
    <property type="match status" value="1"/>
</dbReference>
<dbReference type="PROSITE" id="PS50184">
    <property type="entry name" value="VWFC_2"/>
    <property type="match status" value="1"/>
</dbReference>
<accession>A0ABQ9EPP0</accession>
<feature type="compositionally biased region" description="Basic and acidic residues" evidence="3">
    <location>
        <begin position="395"/>
        <end position="413"/>
    </location>
</feature>
<evidence type="ECO:0000256" key="3">
    <source>
        <dbReference type="SAM" id="MobiDB-lite"/>
    </source>
</evidence>
<evidence type="ECO:0000256" key="1">
    <source>
        <dbReference type="ARBA" id="ARBA00023319"/>
    </source>
</evidence>
<dbReference type="InterPro" id="IPR010255">
    <property type="entry name" value="Haem_peroxidase_sf"/>
</dbReference>
<evidence type="ECO:0000313" key="6">
    <source>
        <dbReference type="Proteomes" id="UP001217089"/>
    </source>
</evidence>
<protein>
    <recommendedName>
        <fullName evidence="4">VWFC domain-containing protein</fullName>
    </recommendedName>
</protein>
<dbReference type="PRINTS" id="PR00457">
    <property type="entry name" value="ANPEROXIDASE"/>
</dbReference>
<feature type="coiled-coil region" evidence="2">
    <location>
        <begin position="448"/>
        <end position="482"/>
    </location>
</feature>
<comment type="caution">
    <text evidence="5">The sequence shown here is derived from an EMBL/GenBank/DDBJ whole genome shotgun (WGS) entry which is preliminary data.</text>
</comment>
<evidence type="ECO:0000256" key="2">
    <source>
        <dbReference type="SAM" id="Coils"/>
    </source>
</evidence>
<dbReference type="PROSITE" id="PS01208">
    <property type="entry name" value="VWFC_1"/>
    <property type="match status" value="1"/>
</dbReference>
<reference evidence="5 6" key="1">
    <citation type="submission" date="2022-12" db="EMBL/GenBank/DDBJ databases">
        <title>Chromosome-level genome of Tegillarca granosa.</title>
        <authorList>
            <person name="Kim J."/>
        </authorList>
    </citation>
    <scope>NUCLEOTIDE SEQUENCE [LARGE SCALE GENOMIC DNA]</scope>
    <source>
        <strain evidence="5">Teg-2019</strain>
        <tissue evidence="5">Adductor muscle</tissue>
    </source>
</reference>
<dbReference type="Gene3D" id="1.10.640.10">
    <property type="entry name" value="Haem peroxidase domain superfamily, animal type"/>
    <property type="match status" value="1"/>
</dbReference>